<evidence type="ECO:0000259" key="19">
    <source>
        <dbReference type="Pfam" id="PF13807"/>
    </source>
</evidence>
<dbReference type="InterPro" id="IPR005702">
    <property type="entry name" value="Wzc-like_C"/>
</dbReference>
<dbReference type="GO" id="GO:0004715">
    <property type="term" value="F:non-membrane spanning protein tyrosine kinase activity"/>
    <property type="evidence" value="ECO:0007669"/>
    <property type="project" value="UniProtKB-EC"/>
</dbReference>
<dbReference type="EMBL" id="JAUDUY010000015">
    <property type="protein sequence ID" value="MDM9632809.1"/>
    <property type="molecule type" value="Genomic_DNA"/>
</dbReference>
<evidence type="ECO:0000256" key="16">
    <source>
        <dbReference type="SAM" id="Phobius"/>
    </source>
</evidence>
<comment type="caution">
    <text evidence="20">The sequence shown here is derived from an EMBL/GenBank/DDBJ whole genome shotgun (WGS) entry which is preliminary data.</text>
</comment>
<dbReference type="CDD" id="cd05387">
    <property type="entry name" value="BY-kinase"/>
    <property type="match status" value="1"/>
</dbReference>
<evidence type="ECO:0000313" key="20">
    <source>
        <dbReference type="EMBL" id="MDM9632809.1"/>
    </source>
</evidence>
<dbReference type="InterPro" id="IPR003856">
    <property type="entry name" value="LPS_length_determ_N"/>
</dbReference>
<keyword evidence="14" id="KW-0829">Tyrosine-protein kinase</keyword>
<feature type="transmembrane region" description="Helical" evidence="16">
    <location>
        <begin position="24"/>
        <end position="45"/>
    </location>
</feature>
<dbReference type="InterPro" id="IPR050445">
    <property type="entry name" value="Bact_polysacc_biosynth/exp"/>
</dbReference>
<dbReference type="PANTHER" id="PTHR32309">
    <property type="entry name" value="TYROSINE-PROTEIN KINASE"/>
    <property type="match status" value="1"/>
</dbReference>
<dbReference type="SUPFAM" id="SSF52540">
    <property type="entry name" value="P-loop containing nucleoside triphosphate hydrolases"/>
    <property type="match status" value="1"/>
</dbReference>
<evidence type="ECO:0000256" key="14">
    <source>
        <dbReference type="ARBA" id="ARBA00023137"/>
    </source>
</evidence>
<accession>A0ABT7WIQ3</accession>
<keyword evidence="5" id="KW-1003">Cell membrane</keyword>
<evidence type="ECO:0000256" key="5">
    <source>
        <dbReference type="ARBA" id="ARBA00022475"/>
    </source>
</evidence>
<keyword evidence="10" id="KW-0418">Kinase</keyword>
<evidence type="ECO:0000313" key="21">
    <source>
        <dbReference type="Proteomes" id="UP001174839"/>
    </source>
</evidence>
<evidence type="ECO:0000256" key="9">
    <source>
        <dbReference type="ARBA" id="ARBA00022741"/>
    </source>
</evidence>
<evidence type="ECO:0000256" key="10">
    <source>
        <dbReference type="ARBA" id="ARBA00022777"/>
    </source>
</evidence>
<sequence length="794" mass="88513">MNSSNISDNSLGLTDLIRPYLKHWRWFILSSIVSIVFGLLFIRYATPEFQVESKIQILADQNSGSELTAFRDLEVLNTQPNAVVDDEIQILTSRTNFEQVVQNLGINVIIFSKGRLHDVELYKNPPINVSALAPDSVLYNLNGKFLVEVLSPTTFAFIDDELGVSSRPISFGSSFTNKLGEFVLTPNSQDFDEMTGREFEVVIKPIDVIAQSYKDKVGVIITGEKSNVLTLTLNDPVPEKAADILNELTAIFNANEIASKKAIADRTEKFINERIEEIEGNLTNVDRSAEELKSSQGILDVESQSSMNLNLSASRRQELQDARVQLNIANQLKALIDNQFGYDILPANLTADASISSYLTQYNQLVNRRNGLLRSSNEQNPIVVNLDQELSGLKQTLRTSLESLINNLSLQINNISGQLSRINSQIYSAPGDQRAVRDIERKQETIEQLFLYMLEKREESKITYASAAPKSNIIDRAYLTSIYPVSPKKPIILLASLILGLLIPFSIIFISQLLDNKVHNKLELEEIIDEIPVLAELPKLGSKEKILVSTGDRSVLAESMRILRANLDFTLKSKKKTPGGNLIFVTSSVPGEGKTFVASNLAMIYAKANKKVLLIGGDIRNPKIDQFYSGKNVDKLKRVSGNKDNKGLTDYLIDDALMAKDITNTMLVTDQTVDIIHSGKLTPNPAELLMNDRLENLVNEIKNNYDYIIVDTAPMVVVSDTMLMTKFADLVLYVTRADVTNKKVLAFPVKMNEDGKLENLAFIVNGVKESNLGYGGKYGYGYGQSTKKWWKFAT</sequence>
<evidence type="ECO:0000259" key="17">
    <source>
        <dbReference type="Pfam" id="PF02706"/>
    </source>
</evidence>
<evidence type="ECO:0000256" key="6">
    <source>
        <dbReference type="ARBA" id="ARBA00022519"/>
    </source>
</evidence>
<evidence type="ECO:0000256" key="7">
    <source>
        <dbReference type="ARBA" id="ARBA00022679"/>
    </source>
</evidence>
<evidence type="ECO:0000256" key="11">
    <source>
        <dbReference type="ARBA" id="ARBA00022840"/>
    </source>
</evidence>
<keyword evidence="13 16" id="KW-0472">Membrane</keyword>
<evidence type="ECO:0000256" key="15">
    <source>
        <dbReference type="ARBA" id="ARBA00051245"/>
    </source>
</evidence>
<keyword evidence="11" id="KW-0067">ATP-binding</keyword>
<comment type="subcellular location">
    <subcellularLocation>
        <location evidence="1">Cell inner membrane</location>
        <topology evidence="1">Multi-pass membrane protein</topology>
    </subcellularLocation>
</comment>
<dbReference type="InterPro" id="IPR027417">
    <property type="entry name" value="P-loop_NTPase"/>
</dbReference>
<evidence type="ECO:0000256" key="12">
    <source>
        <dbReference type="ARBA" id="ARBA00022989"/>
    </source>
</evidence>
<evidence type="ECO:0000259" key="18">
    <source>
        <dbReference type="Pfam" id="PF13614"/>
    </source>
</evidence>
<feature type="domain" description="Tyrosine-protein kinase G-rich" evidence="19">
    <location>
        <begin position="433"/>
        <end position="510"/>
    </location>
</feature>
<dbReference type="Pfam" id="PF13614">
    <property type="entry name" value="AAA_31"/>
    <property type="match status" value="1"/>
</dbReference>
<feature type="domain" description="Polysaccharide chain length determinant N-terminal" evidence="17">
    <location>
        <begin position="12"/>
        <end position="104"/>
    </location>
</feature>
<keyword evidence="7 20" id="KW-0808">Transferase</keyword>
<evidence type="ECO:0000256" key="1">
    <source>
        <dbReference type="ARBA" id="ARBA00004429"/>
    </source>
</evidence>
<organism evidence="20 21">
    <name type="scientific">Robiginitalea aurantiaca</name>
    <dbReference type="NCBI Taxonomy" id="3056915"/>
    <lineage>
        <taxon>Bacteria</taxon>
        <taxon>Pseudomonadati</taxon>
        <taxon>Bacteroidota</taxon>
        <taxon>Flavobacteriia</taxon>
        <taxon>Flavobacteriales</taxon>
        <taxon>Flavobacteriaceae</taxon>
        <taxon>Robiginitalea</taxon>
    </lineage>
</organism>
<dbReference type="NCBIfam" id="TIGR01007">
    <property type="entry name" value="eps_fam"/>
    <property type="match status" value="1"/>
</dbReference>
<keyword evidence="9" id="KW-0547">Nucleotide-binding</keyword>
<evidence type="ECO:0000256" key="8">
    <source>
        <dbReference type="ARBA" id="ARBA00022692"/>
    </source>
</evidence>
<comment type="catalytic activity">
    <reaction evidence="15">
        <text>L-tyrosyl-[protein] + ATP = O-phospho-L-tyrosyl-[protein] + ADP + H(+)</text>
        <dbReference type="Rhea" id="RHEA:10596"/>
        <dbReference type="Rhea" id="RHEA-COMP:10136"/>
        <dbReference type="Rhea" id="RHEA-COMP:20101"/>
        <dbReference type="ChEBI" id="CHEBI:15378"/>
        <dbReference type="ChEBI" id="CHEBI:30616"/>
        <dbReference type="ChEBI" id="CHEBI:46858"/>
        <dbReference type="ChEBI" id="CHEBI:61978"/>
        <dbReference type="ChEBI" id="CHEBI:456216"/>
        <dbReference type="EC" id="2.7.10.2"/>
    </reaction>
</comment>
<keyword evidence="8 16" id="KW-0812">Transmembrane</keyword>
<evidence type="ECO:0000256" key="2">
    <source>
        <dbReference type="ARBA" id="ARBA00007316"/>
    </source>
</evidence>
<feature type="transmembrane region" description="Helical" evidence="16">
    <location>
        <begin position="491"/>
        <end position="514"/>
    </location>
</feature>
<dbReference type="Pfam" id="PF13807">
    <property type="entry name" value="GNVR"/>
    <property type="match status" value="1"/>
</dbReference>
<comment type="similarity">
    <text evidence="2">Belongs to the CpsD/CapB family.</text>
</comment>
<evidence type="ECO:0000256" key="4">
    <source>
        <dbReference type="ARBA" id="ARBA00011903"/>
    </source>
</evidence>
<proteinExistence type="inferred from homology"/>
<evidence type="ECO:0000256" key="13">
    <source>
        <dbReference type="ARBA" id="ARBA00023136"/>
    </source>
</evidence>
<dbReference type="RefSeq" id="WP_289726173.1">
    <property type="nucleotide sequence ID" value="NZ_JAUDUY010000015.1"/>
</dbReference>
<dbReference type="Pfam" id="PF02706">
    <property type="entry name" value="Wzz"/>
    <property type="match status" value="1"/>
</dbReference>
<dbReference type="PANTHER" id="PTHR32309:SF13">
    <property type="entry name" value="FERRIC ENTEROBACTIN TRANSPORT PROTEIN FEPE"/>
    <property type="match status" value="1"/>
</dbReference>
<name>A0ABT7WIQ3_9FLAO</name>
<reference evidence="20" key="1">
    <citation type="submission" date="2023-06" db="EMBL/GenBank/DDBJ databases">
        <title>Robiginitalea aurantiacus sp. nov. and Algoriphagus sediminis sp. nov., isolated from coastal sediment.</title>
        <authorList>
            <person name="Zhou Z.Y."/>
            <person name="An J."/>
            <person name="Jia Y.W."/>
            <person name="Du Z.J."/>
        </authorList>
    </citation>
    <scope>NUCLEOTIDE SEQUENCE</scope>
    <source>
        <strain evidence="20">M39</strain>
    </source>
</reference>
<dbReference type="Gene3D" id="3.40.50.300">
    <property type="entry name" value="P-loop containing nucleotide triphosphate hydrolases"/>
    <property type="match status" value="1"/>
</dbReference>
<evidence type="ECO:0000256" key="3">
    <source>
        <dbReference type="ARBA" id="ARBA00008883"/>
    </source>
</evidence>
<feature type="domain" description="AAA" evidence="18">
    <location>
        <begin position="585"/>
        <end position="732"/>
    </location>
</feature>
<gene>
    <name evidence="20" type="ORF">QU605_15125</name>
</gene>
<keyword evidence="21" id="KW-1185">Reference proteome</keyword>
<keyword evidence="12 16" id="KW-1133">Transmembrane helix</keyword>
<protein>
    <recommendedName>
        <fullName evidence="4">non-specific protein-tyrosine kinase</fullName>
        <ecNumber evidence="4">2.7.10.2</ecNumber>
    </recommendedName>
</protein>
<dbReference type="InterPro" id="IPR025669">
    <property type="entry name" value="AAA_dom"/>
</dbReference>
<keyword evidence="6" id="KW-0997">Cell inner membrane</keyword>
<dbReference type="Proteomes" id="UP001174839">
    <property type="component" value="Unassembled WGS sequence"/>
</dbReference>
<comment type="similarity">
    <text evidence="3">Belongs to the etk/wzc family.</text>
</comment>
<dbReference type="InterPro" id="IPR032807">
    <property type="entry name" value="GNVR"/>
</dbReference>
<dbReference type="EC" id="2.7.10.2" evidence="4"/>